<protein>
    <submittedName>
        <fullName evidence="2">Uncharacterized protein</fullName>
    </submittedName>
</protein>
<dbReference type="Proteomes" id="UP001391051">
    <property type="component" value="Unassembled WGS sequence"/>
</dbReference>
<proteinExistence type="predicted"/>
<keyword evidence="3" id="KW-1185">Reference proteome</keyword>
<comment type="caution">
    <text evidence="2">The sequence shown here is derived from an EMBL/GenBank/DDBJ whole genome shotgun (WGS) entry which is preliminary data.</text>
</comment>
<evidence type="ECO:0000313" key="2">
    <source>
        <dbReference type="EMBL" id="KAK7948459.1"/>
    </source>
</evidence>
<keyword evidence="1" id="KW-1133">Transmembrane helix</keyword>
<name>A0ABR1Q7G4_9PEZI</name>
<sequence>MRIDKPGFGVDTNVFVPFQLFVLLTHEDALKGADLAKLGAEIAEASKRDSASMKTVAVLTMAFLPATFFAALFAIPSLDWKAGAEVATTADGSGSVIQSNFWVYWALTLPATVLVFVIWLVLNSRAWLSEKRKINSNEGDGEEDA</sequence>
<evidence type="ECO:0000256" key="1">
    <source>
        <dbReference type="SAM" id="Phobius"/>
    </source>
</evidence>
<feature type="transmembrane region" description="Helical" evidence="1">
    <location>
        <begin position="102"/>
        <end position="122"/>
    </location>
</feature>
<reference evidence="2 3" key="1">
    <citation type="submission" date="2023-01" db="EMBL/GenBank/DDBJ databases">
        <title>Analysis of 21 Apiospora genomes using comparative genomics revels a genus with tremendous synthesis potential of carbohydrate active enzymes and secondary metabolites.</title>
        <authorList>
            <person name="Sorensen T."/>
        </authorList>
    </citation>
    <scope>NUCLEOTIDE SEQUENCE [LARGE SCALE GENOMIC DNA]</scope>
    <source>
        <strain evidence="2 3">CBS 24483</strain>
    </source>
</reference>
<dbReference type="RefSeq" id="XP_066697965.1">
    <property type="nucleotide sequence ID" value="XM_066845567.1"/>
</dbReference>
<evidence type="ECO:0000313" key="3">
    <source>
        <dbReference type="Proteomes" id="UP001391051"/>
    </source>
</evidence>
<keyword evidence="1" id="KW-0472">Membrane</keyword>
<gene>
    <name evidence="2" type="ORF">PG986_009345</name>
</gene>
<organism evidence="2 3">
    <name type="scientific">Apiospora aurea</name>
    <dbReference type="NCBI Taxonomy" id="335848"/>
    <lineage>
        <taxon>Eukaryota</taxon>
        <taxon>Fungi</taxon>
        <taxon>Dikarya</taxon>
        <taxon>Ascomycota</taxon>
        <taxon>Pezizomycotina</taxon>
        <taxon>Sordariomycetes</taxon>
        <taxon>Xylariomycetidae</taxon>
        <taxon>Amphisphaeriales</taxon>
        <taxon>Apiosporaceae</taxon>
        <taxon>Apiospora</taxon>
    </lineage>
</organism>
<accession>A0ABR1Q7G4</accession>
<dbReference type="GeneID" id="92078629"/>
<feature type="transmembrane region" description="Helical" evidence="1">
    <location>
        <begin position="56"/>
        <end position="75"/>
    </location>
</feature>
<dbReference type="Gene3D" id="1.20.58.340">
    <property type="entry name" value="Magnesium transport protein CorA, transmembrane region"/>
    <property type="match status" value="1"/>
</dbReference>
<keyword evidence="1" id="KW-0812">Transmembrane</keyword>
<dbReference type="EMBL" id="JAQQWE010000006">
    <property type="protein sequence ID" value="KAK7948459.1"/>
    <property type="molecule type" value="Genomic_DNA"/>
</dbReference>